<evidence type="ECO:0000256" key="1">
    <source>
        <dbReference type="ARBA" id="ARBA00010838"/>
    </source>
</evidence>
<dbReference type="PANTHER" id="PTHR10353:SF139">
    <property type="entry name" value="6-PHOSPHO-BETA-GLUCOSIDASE GMUD"/>
    <property type="match status" value="1"/>
</dbReference>
<dbReference type="SUPFAM" id="SSF51445">
    <property type="entry name" value="(Trans)glycosidases"/>
    <property type="match status" value="1"/>
</dbReference>
<dbReference type="InterPro" id="IPR001360">
    <property type="entry name" value="Glyco_hydro_1"/>
</dbReference>
<evidence type="ECO:0000313" key="5">
    <source>
        <dbReference type="EMBL" id="MDB7084349.1"/>
    </source>
</evidence>
<keyword evidence="3" id="KW-0326">Glycosidase</keyword>
<dbReference type="GO" id="GO:0005829">
    <property type="term" value="C:cytosol"/>
    <property type="evidence" value="ECO:0007669"/>
    <property type="project" value="TreeGrafter"/>
</dbReference>
<proteinExistence type="inferred from homology"/>
<evidence type="ECO:0000313" key="6">
    <source>
        <dbReference type="EMBL" id="RGD84014.1"/>
    </source>
</evidence>
<sequence>MKKLYRLPEGFKFGSSASAWQTEGWTGKKEHQRNFVDMMYLAEPERWFNGVGTIKSTDFYNRYEEDIKLMKELGIQVYRTSIDWSRFITDYETNEVDQDALRFYEKVIDCLIENGIEPMLCLEHWEIPEYVINKYGTWDNRKVMELFVGYSKKVMAAFHDKIKYWWTINEPAVVPNEAYLFGNIWPYEENTKKSVQMNYHRVLATSLLVEHHAKMGYQGKVGIILNPSPSYPKSMNNPKDIEAAKICDMFNYKQYTDPLINGKFDEAYFELLKKHECMFEYVKGDFEKIDDNKIEVVGINYYQPLRVRQRETAWNPDKPFIPTAYYETYSPRGIKMNFSRGWEIYPKGIYDMLKIIQNDYRNIECWITENGMGVMDEDKFKDASGQIQDSYRIEFLSDHMAWMLKAIDEGCDCRGFLNWTFTDNLSPVNAFRNRYGFVEIDMENNRNRRIKKSGDWVKELMRTRCFEAEDTEPEYK</sequence>
<dbReference type="GO" id="GO:0008422">
    <property type="term" value="F:beta-glucosidase activity"/>
    <property type="evidence" value="ECO:0007669"/>
    <property type="project" value="TreeGrafter"/>
</dbReference>
<dbReference type="Gene3D" id="3.20.20.80">
    <property type="entry name" value="Glycosidases"/>
    <property type="match status" value="1"/>
</dbReference>
<keyword evidence="2 6" id="KW-0378">Hydrolase</keyword>
<dbReference type="Pfam" id="PF00232">
    <property type="entry name" value="Glyco_hydro_1"/>
    <property type="match status" value="1"/>
</dbReference>
<gene>
    <name evidence="6" type="ORF">DXB93_11700</name>
    <name evidence="5" type="ORF">PM738_11090</name>
</gene>
<evidence type="ECO:0000256" key="3">
    <source>
        <dbReference type="ARBA" id="ARBA00023295"/>
    </source>
</evidence>
<accession>A0A3E3EC94</accession>
<evidence type="ECO:0000256" key="4">
    <source>
        <dbReference type="RuleBase" id="RU003690"/>
    </source>
</evidence>
<reference evidence="5" key="2">
    <citation type="submission" date="2023-01" db="EMBL/GenBank/DDBJ databases">
        <title>Human gut microbiome strain richness.</title>
        <authorList>
            <person name="Chen-Liaw A."/>
        </authorList>
    </citation>
    <scope>NUCLEOTIDE SEQUENCE</scope>
    <source>
        <strain evidence="5">1001217st2_G6_1001217B_191108</strain>
    </source>
</reference>
<dbReference type="InterPro" id="IPR017853">
    <property type="entry name" value="GH"/>
</dbReference>
<comment type="similarity">
    <text evidence="1 4">Belongs to the glycosyl hydrolase 1 family.</text>
</comment>
<dbReference type="RefSeq" id="WP_003535252.1">
    <property type="nucleotide sequence ID" value="NZ_AP031443.1"/>
</dbReference>
<name>A0A3E3EC94_9FIRM</name>
<organism evidence="6 7">
    <name type="scientific">Thomasclavelia ramosa</name>
    <dbReference type="NCBI Taxonomy" id="1547"/>
    <lineage>
        <taxon>Bacteria</taxon>
        <taxon>Bacillati</taxon>
        <taxon>Bacillota</taxon>
        <taxon>Erysipelotrichia</taxon>
        <taxon>Erysipelotrichales</taxon>
        <taxon>Coprobacillaceae</taxon>
        <taxon>Thomasclavelia</taxon>
    </lineage>
</organism>
<dbReference type="EMBL" id="QUSL01000019">
    <property type="protein sequence ID" value="RGD84014.1"/>
    <property type="molecule type" value="Genomic_DNA"/>
</dbReference>
<dbReference type="PRINTS" id="PR00131">
    <property type="entry name" value="GLHYDRLASE1"/>
</dbReference>
<dbReference type="AlphaFoldDB" id="A0A3E3EC94"/>
<dbReference type="GO" id="GO:0016052">
    <property type="term" value="P:carbohydrate catabolic process"/>
    <property type="evidence" value="ECO:0007669"/>
    <property type="project" value="TreeGrafter"/>
</dbReference>
<dbReference type="GeneID" id="64197281"/>
<comment type="caution">
    <text evidence="6">The sequence shown here is derived from an EMBL/GenBank/DDBJ whole genome shotgun (WGS) entry which is preliminary data.</text>
</comment>
<evidence type="ECO:0000256" key="2">
    <source>
        <dbReference type="ARBA" id="ARBA00022801"/>
    </source>
</evidence>
<protein>
    <submittedName>
        <fullName evidence="6">Glycoside hydrolase family 1 protein</fullName>
    </submittedName>
</protein>
<evidence type="ECO:0000313" key="7">
    <source>
        <dbReference type="Proteomes" id="UP000261032"/>
    </source>
</evidence>
<dbReference type="PANTHER" id="PTHR10353">
    <property type="entry name" value="GLYCOSYL HYDROLASE"/>
    <property type="match status" value="1"/>
</dbReference>
<reference evidence="6 7" key="1">
    <citation type="submission" date="2018-08" db="EMBL/GenBank/DDBJ databases">
        <title>A genome reference for cultivated species of the human gut microbiota.</title>
        <authorList>
            <person name="Zou Y."/>
            <person name="Xue W."/>
            <person name="Luo G."/>
        </authorList>
    </citation>
    <scope>NUCLEOTIDE SEQUENCE [LARGE SCALE GENOMIC DNA]</scope>
    <source>
        <strain evidence="6 7">OM06-4</strain>
    </source>
</reference>
<dbReference type="EMBL" id="JAQLKE010000017">
    <property type="protein sequence ID" value="MDB7084349.1"/>
    <property type="molecule type" value="Genomic_DNA"/>
</dbReference>
<dbReference type="Proteomes" id="UP001211987">
    <property type="component" value="Unassembled WGS sequence"/>
</dbReference>
<dbReference type="Proteomes" id="UP000261032">
    <property type="component" value="Unassembled WGS sequence"/>
</dbReference>
<dbReference type="FunFam" id="3.20.20.80:FF:000004">
    <property type="entry name" value="Beta-glucosidase 6-phospho-beta-glucosidase"/>
    <property type="match status" value="1"/>
</dbReference>